<comment type="subcellular location">
    <subcellularLocation>
        <location evidence="1">Cell outer membrane</location>
        <topology evidence="1">Multi-pass membrane protein</topology>
    </subcellularLocation>
</comment>
<keyword evidence="5" id="KW-0998">Cell outer membrane</keyword>
<dbReference type="InterPro" id="IPR036942">
    <property type="entry name" value="Beta-barrel_TonB_sf"/>
</dbReference>
<evidence type="ECO:0000313" key="8">
    <source>
        <dbReference type="EMBL" id="VAW22565.1"/>
    </source>
</evidence>
<feature type="domain" description="Secretin/TonB short N-terminal" evidence="6">
    <location>
        <begin position="70"/>
        <end position="117"/>
    </location>
</feature>
<dbReference type="Gene3D" id="2.40.170.20">
    <property type="entry name" value="TonB-dependent receptor, beta-barrel domain"/>
    <property type="match status" value="1"/>
</dbReference>
<dbReference type="InterPro" id="IPR039426">
    <property type="entry name" value="TonB-dep_rcpt-like"/>
</dbReference>
<dbReference type="NCBIfam" id="TIGR04056">
    <property type="entry name" value="OMP_RagA_SusC"/>
    <property type="match status" value="1"/>
</dbReference>
<dbReference type="InterPro" id="IPR023997">
    <property type="entry name" value="TonB-dep_OMP_SusC/RagA_CS"/>
</dbReference>
<evidence type="ECO:0000259" key="7">
    <source>
        <dbReference type="Pfam" id="PF07715"/>
    </source>
</evidence>
<dbReference type="NCBIfam" id="TIGR04057">
    <property type="entry name" value="SusC_RagA_signa"/>
    <property type="match status" value="1"/>
</dbReference>
<dbReference type="EMBL" id="UOEP01000174">
    <property type="protein sequence ID" value="VAW22565.1"/>
    <property type="molecule type" value="Genomic_DNA"/>
</dbReference>
<dbReference type="InterPro" id="IPR008969">
    <property type="entry name" value="CarboxyPept-like_regulatory"/>
</dbReference>
<evidence type="ECO:0000259" key="6">
    <source>
        <dbReference type="Pfam" id="PF07660"/>
    </source>
</evidence>
<accession>A0A3B0TVF6</accession>
<dbReference type="SUPFAM" id="SSF49464">
    <property type="entry name" value="Carboxypeptidase regulatory domain-like"/>
    <property type="match status" value="1"/>
</dbReference>
<organism evidence="8">
    <name type="scientific">hydrothermal vent metagenome</name>
    <dbReference type="NCBI Taxonomy" id="652676"/>
    <lineage>
        <taxon>unclassified sequences</taxon>
        <taxon>metagenomes</taxon>
        <taxon>ecological metagenomes</taxon>
    </lineage>
</organism>
<dbReference type="SUPFAM" id="SSF56935">
    <property type="entry name" value="Porins"/>
    <property type="match status" value="1"/>
</dbReference>
<dbReference type="Pfam" id="PF07660">
    <property type="entry name" value="STN"/>
    <property type="match status" value="1"/>
</dbReference>
<dbReference type="FunFam" id="2.60.40.1120:FF:000003">
    <property type="entry name" value="Outer membrane protein Omp121"/>
    <property type="match status" value="1"/>
</dbReference>
<feature type="domain" description="TonB-dependent receptor plug" evidence="7">
    <location>
        <begin position="224"/>
        <end position="332"/>
    </location>
</feature>
<dbReference type="InterPro" id="IPR023996">
    <property type="entry name" value="TonB-dep_OMP_SusC/RagA"/>
</dbReference>
<evidence type="ECO:0000256" key="3">
    <source>
        <dbReference type="ARBA" id="ARBA00022692"/>
    </source>
</evidence>
<dbReference type="Gene3D" id="2.170.130.10">
    <property type="entry name" value="TonB-dependent receptor, plug domain"/>
    <property type="match status" value="1"/>
</dbReference>
<gene>
    <name evidence="8" type="ORF">MNBD_BACTEROID01-158</name>
</gene>
<keyword evidence="4" id="KW-0472">Membrane</keyword>
<proteinExistence type="predicted"/>
<evidence type="ECO:0000256" key="1">
    <source>
        <dbReference type="ARBA" id="ARBA00004571"/>
    </source>
</evidence>
<sequence length="1121" mass="124980">MKKMWLYHSQQVMVYEIWKKMKLTIFLLCISVFSSLAVDSYSQSTKLTLNLQDVTIKNVLLEIEENSEFRFFYSNNVDVDRKVSINLRDKKVFDVLNELFKKENVRYDVIGRQIAIYGTHDKIESGFNLMQQKSISGKVSDGSGQPLPGVTVIIKGTTQGTVTDANGNYILTNIPAKATLVFSFVGMKTQEVAVLGKQEINVVLEEETIGLEEVVAIGYGMQGKRNITGSISNLKTKGLEDLPNVSASEIIKGRIPGITISTPNGQPGQAQMVRIRGVSSVGAGDNPLVVVDGIPVGNNIPKSLNPIDIESFSVLKDASSTAIYGARGSNGVILITTKKGAYNTNELRFSTYAGLQDIPQGRRIEMLNAREYAQFMKETWTDNALAHGVTPNVPSIYQNPEQYGKGTDWYQHLLQNNPLIQNYNISYTGGTSKTRSMISGGYTNQDGLLLNTDFKRYSLRASVDADISKKIKIGLNISGSQTIQNNTDIMLLLALFTSPLQSPYNPDGTEKPYIYEDSPAYLHGPNYAYVLKNTTSVSTIFNGNASGYFEVELIKGLKYKAVLGVTTINLNYRYFRPSTIGAWRSPPPRQAVSKYTTSFSNNWNFDNLLSYERKINDHNFKGLLGYTSQKYGSRTSAQKSQDFPNDEVQTIQSGATILQNSTGGTLWSLNGYFGRINYDYKGKYLVEATFRREGSSRFGSDNKWGNFPSFSVGWRPSDENFFPDIKNLDDFKIRASYGITGNNNIGDFTYMSNVISSNYNFDGNFVAGKVLGGFNNSGLGWEKSDQFDIGFDMSLFDYRVQFNFDYYTKITKDMLYRVPIPAVAGFQTAMDNVGEVENKGAEFSIDTKNLVGNLKWATNFNFSYNTHKVVRLNTENDEIISGNNITRVGGEIGEFYGYKRIGIYNSQADLDKYPGWPGFTGLGAVIYEDVNKDGVISSLDKTAIGSPHPKFILGMTNTFSYKNFDLSVLLTSALGYQLFNPGNNFLLNLVNRFNVRKEVLYRWRSPENPGKGWVPTSTINVRSREMNSAWLENANHLWVKNITLGYNVPKHFLTEKGILVKEIRFFSSIQNAFLIAPGLSEGNPEASFFNGVNGSSLALGQTWGATYPVPRIITFGLNITF</sequence>
<evidence type="ECO:0000256" key="5">
    <source>
        <dbReference type="ARBA" id="ARBA00023237"/>
    </source>
</evidence>
<dbReference type="Pfam" id="PF07715">
    <property type="entry name" value="Plug"/>
    <property type="match status" value="1"/>
</dbReference>
<reference evidence="8" key="1">
    <citation type="submission" date="2018-06" db="EMBL/GenBank/DDBJ databases">
        <authorList>
            <person name="Zhirakovskaya E."/>
        </authorList>
    </citation>
    <scope>NUCLEOTIDE SEQUENCE</scope>
</reference>
<dbReference type="InterPro" id="IPR012910">
    <property type="entry name" value="Plug_dom"/>
</dbReference>
<keyword evidence="2" id="KW-0813">Transport</keyword>
<dbReference type="Pfam" id="PF13715">
    <property type="entry name" value="CarbopepD_reg_2"/>
    <property type="match status" value="1"/>
</dbReference>
<evidence type="ECO:0000256" key="2">
    <source>
        <dbReference type="ARBA" id="ARBA00022448"/>
    </source>
</evidence>
<protein>
    <submittedName>
        <fullName evidence="8">Outer membrane TonB-dependent transporter, utilization system for glycans and polysaccharides (PUL), SusC family</fullName>
    </submittedName>
</protein>
<dbReference type="AlphaFoldDB" id="A0A3B0TVF6"/>
<keyword evidence="3" id="KW-0812">Transmembrane</keyword>
<evidence type="ECO:0000256" key="4">
    <source>
        <dbReference type="ARBA" id="ARBA00023136"/>
    </source>
</evidence>
<dbReference type="InterPro" id="IPR037066">
    <property type="entry name" value="Plug_dom_sf"/>
</dbReference>
<dbReference type="PROSITE" id="PS52016">
    <property type="entry name" value="TONB_DEPENDENT_REC_3"/>
    <property type="match status" value="1"/>
</dbReference>
<dbReference type="InterPro" id="IPR011662">
    <property type="entry name" value="Secretin/TonB_short_N"/>
</dbReference>
<name>A0A3B0TVF6_9ZZZZ</name>
<dbReference type="GO" id="GO:0009279">
    <property type="term" value="C:cell outer membrane"/>
    <property type="evidence" value="ECO:0007669"/>
    <property type="project" value="UniProtKB-SubCell"/>
</dbReference>
<dbReference type="Gene3D" id="2.60.40.1120">
    <property type="entry name" value="Carboxypeptidase-like, regulatory domain"/>
    <property type="match status" value="1"/>
</dbReference>